<proteinExistence type="predicted"/>
<reference evidence="4 5" key="1">
    <citation type="submission" date="2019-04" db="EMBL/GenBank/DDBJ databases">
        <authorList>
            <person name="Feng G."/>
            <person name="Zhang J."/>
            <person name="Zhu H."/>
        </authorList>
    </citation>
    <scope>NUCLEOTIDE SEQUENCE [LARGE SCALE GENOMIC DNA]</scope>
    <source>
        <strain evidence="4 5">JCM 31653</strain>
    </source>
</reference>
<dbReference type="GO" id="GO:0000156">
    <property type="term" value="F:phosphorelay response regulator activity"/>
    <property type="evidence" value="ECO:0007669"/>
    <property type="project" value="TreeGrafter"/>
</dbReference>
<dbReference type="InterPro" id="IPR011006">
    <property type="entry name" value="CheY-like_superfamily"/>
</dbReference>
<gene>
    <name evidence="4" type="ORF">E5K00_03825</name>
</gene>
<feature type="modified residue" description="4-aspartylphosphate" evidence="2">
    <location>
        <position position="64"/>
    </location>
</feature>
<evidence type="ECO:0000256" key="2">
    <source>
        <dbReference type="PROSITE-ProRule" id="PRU00169"/>
    </source>
</evidence>
<dbReference type="EMBL" id="SRLC01000001">
    <property type="protein sequence ID" value="TGE24354.1"/>
    <property type="molecule type" value="Genomic_DNA"/>
</dbReference>
<sequence>MPTSATPPARLTCAILDDEEINRLTLEHYVEASGLLRLEASLAGSVEGLSFFSTGRRVDVLFLDVEMPDLSGLDMLRLLPEPPHVVLTTAHENFAWEAFELRVADYLVKPFDYERFLQAVARVQTLVAAGQDAASASRLMLPDPGLLR</sequence>
<organism evidence="4 5">
    <name type="scientific">Hymenobacter aquaticus</name>
    <dbReference type="NCBI Taxonomy" id="1867101"/>
    <lineage>
        <taxon>Bacteria</taxon>
        <taxon>Pseudomonadati</taxon>
        <taxon>Bacteroidota</taxon>
        <taxon>Cytophagia</taxon>
        <taxon>Cytophagales</taxon>
        <taxon>Hymenobacteraceae</taxon>
        <taxon>Hymenobacter</taxon>
    </lineage>
</organism>
<keyword evidence="1" id="KW-0238">DNA-binding</keyword>
<dbReference type="Pfam" id="PF00072">
    <property type="entry name" value="Response_reg"/>
    <property type="match status" value="1"/>
</dbReference>
<dbReference type="PANTHER" id="PTHR48111">
    <property type="entry name" value="REGULATOR OF RPOS"/>
    <property type="match status" value="1"/>
</dbReference>
<name>A0A4Z0Q443_9BACT</name>
<protein>
    <submittedName>
        <fullName evidence="4">Response regulator transcription factor</fullName>
    </submittedName>
</protein>
<dbReference type="Proteomes" id="UP000297549">
    <property type="component" value="Unassembled WGS sequence"/>
</dbReference>
<dbReference type="SMART" id="SM00448">
    <property type="entry name" value="REC"/>
    <property type="match status" value="1"/>
</dbReference>
<dbReference type="PANTHER" id="PTHR48111:SF17">
    <property type="entry name" value="TRANSCRIPTIONAL REGULATORY PROTEIN YPDB"/>
    <property type="match status" value="1"/>
</dbReference>
<dbReference type="Gene3D" id="3.40.50.2300">
    <property type="match status" value="1"/>
</dbReference>
<comment type="caution">
    <text evidence="4">The sequence shown here is derived from an EMBL/GenBank/DDBJ whole genome shotgun (WGS) entry which is preliminary data.</text>
</comment>
<evidence type="ECO:0000259" key="3">
    <source>
        <dbReference type="PROSITE" id="PS50110"/>
    </source>
</evidence>
<dbReference type="GO" id="GO:0032993">
    <property type="term" value="C:protein-DNA complex"/>
    <property type="evidence" value="ECO:0007669"/>
    <property type="project" value="TreeGrafter"/>
</dbReference>
<dbReference type="InterPro" id="IPR001789">
    <property type="entry name" value="Sig_transdc_resp-reg_receiver"/>
</dbReference>
<dbReference type="PROSITE" id="PS50110">
    <property type="entry name" value="RESPONSE_REGULATORY"/>
    <property type="match status" value="1"/>
</dbReference>
<accession>A0A4Z0Q443</accession>
<keyword evidence="2" id="KW-0597">Phosphoprotein</keyword>
<keyword evidence="5" id="KW-1185">Reference proteome</keyword>
<dbReference type="GO" id="GO:0005829">
    <property type="term" value="C:cytosol"/>
    <property type="evidence" value="ECO:0007669"/>
    <property type="project" value="TreeGrafter"/>
</dbReference>
<dbReference type="OrthoDB" id="1646880at2"/>
<evidence type="ECO:0000256" key="1">
    <source>
        <dbReference type="ARBA" id="ARBA00023125"/>
    </source>
</evidence>
<evidence type="ECO:0000313" key="5">
    <source>
        <dbReference type="Proteomes" id="UP000297549"/>
    </source>
</evidence>
<dbReference type="AlphaFoldDB" id="A0A4Z0Q443"/>
<dbReference type="GO" id="GO:0000976">
    <property type="term" value="F:transcription cis-regulatory region binding"/>
    <property type="evidence" value="ECO:0007669"/>
    <property type="project" value="TreeGrafter"/>
</dbReference>
<dbReference type="RefSeq" id="WP_135461854.1">
    <property type="nucleotide sequence ID" value="NZ_SRLC01000001.1"/>
</dbReference>
<dbReference type="InterPro" id="IPR039420">
    <property type="entry name" value="WalR-like"/>
</dbReference>
<dbReference type="SUPFAM" id="SSF52172">
    <property type="entry name" value="CheY-like"/>
    <property type="match status" value="1"/>
</dbReference>
<feature type="domain" description="Response regulatory" evidence="3">
    <location>
        <begin position="12"/>
        <end position="124"/>
    </location>
</feature>
<evidence type="ECO:0000313" key="4">
    <source>
        <dbReference type="EMBL" id="TGE24354.1"/>
    </source>
</evidence>
<dbReference type="GO" id="GO:0006355">
    <property type="term" value="P:regulation of DNA-templated transcription"/>
    <property type="evidence" value="ECO:0007669"/>
    <property type="project" value="TreeGrafter"/>
</dbReference>